<comment type="caution">
    <text evidence="3">The sequence shown here is derived from an EMBL/GenBank/DDBJ whole genome shotgun (WGS) entry which is preliminary data.</text>
</comment>
<evidence type="ECO:0000313" key="4">
    <source>
        <dbReference type="Proteomes" id="UP000240009"/>
    </source>
</evidence>
<reference evidence="3 4" key="1">
    <citation type="submission" date="2018-02" db="EMBL/GenBank/DDBJ databases">
        <title>Comparative genomes isolates from brazilian mangrove.</title>
        <authorList>
            <person name="Araujo J.E."/>
            <person name="Taketani R.G."/>
            <person name="Silva M.C.P."/>
            <person name="Loureco M.V."/>
            <person name="Andreote F.D."/>
        </authorList>
    </citation>
    <scope>NUCLEOTIDE SEQUENCE [LARGE SCALE GENOMIC DNA]</scope>
    <source>
        <strain evidence="3 4">HEX-2 MGV</strain>
    </source>
</reference>
<keyword evidence="1" id="KW-0812">Transmembrane</keyword>
<dbReference type="Pfam" id="PF14237">
    <property type="entry name" value="GYF_2"/>
    <property type="match status" value="1"/>
</dbReference>
<dbReference type="AlphaFoldDB" id="A0A2S8F618"/>
<feature type="transmembrane region" description="Helical" evidence="1">
    <location>
        <begin position="110"/>
        <end position="129"/>
    </location>
</feature>
<proteinExistence type="predicted"/>
<dbReference type="Proteomes" id="UP000240009">
    <property type="component" value="Unassembled WGS sequence"/>
</dbReference>
<dbReference type="EMBL" id="PUIA01000057">
    <property type="protein sequence ID" value="PQO27592.1"/>
    <property type="molecule type" value="Genomic_DNA"/>
</dbReference>
<accession>A0A2S8F618</accession>
<sequence length="358" mass="40396">MKNNWYYKQDGKQYGPVDSRTLKQLADEGKIHPNTLVMREGQEKWVKAEKVKGLFPEQVALVEEAPSDSKSVDSKDILCYITIPLLTPCCFPVSLLLLWLVPAWSATTKWIWTGGIIGFLFLMGVFGMLSSQADRAQAANLITDANALWNEGSTEEAISVYRDLNDKHFFHMTDSNRSLVLERLIDFEAQKGNRSSALKMLERAENFDLVINLQSDEGKKVLAAHQQNQAKRDRALAASTPMELKAAELFGNSTDERVEFGDNPSKFKGKAVRMKVAYDKTINTGSPIQREVFNIPDIDVVECWVYSDSPNTRFPVIVDIPREVERPQFHRGDDLEITFFCEDGSTQSGNIAIKVSRH</sequence>
<keyword evidence="1" id="KW-1133">Transmembrane helix</keyword>
<keyword evidence="1" id="KW-0472">Membrane</keyword>
<protein>
    <recommendedName>
        <fullName evidence="2">GYF domain-containing protein</fullName>
    </recommendedName>
</protein>
<evidence type="ECO:0000259" key="2">
    <source>
        <dbReference type="Pfam" id="PF14237"/>
    </source>
</evidence>
<evidence type="ECO:0000313" key="3">
    <source>
        <dbReference type="EMBL" id="PQO27592.1"/>
    </source>
</evidence>
<dbReference type="OrthoDB" id="292841at2"/>
<feature type="domain" description="GYF" evidence="2">
    <location>
        <begin position="5"/>
        <end position="54"/>
    </location>
</feature>
<dbReference type="RefSeq" id="WP_105356510.1">
    <property type="nucleotide sequence ID" value="NZ_PUIA01000057.1"/>
</dbReference>
<name>A0A2S8F618_9BACT</name>
<dbReference type="InterPro" id="IPR025640">
    <property type="entry name" value="GYF_2"/>
</dbReference>
<organism evidence="3 4">
    <name type="scientific">Blastopirellula marina</name>
    <dbReference type="NCBI Taxonomy" id="124"/>
    <lineage>
        <taxon>Bacteria</taxon>
        <taxon>Pseudomonadati</taxon>
        <taxon>Planctomycetota</taxon>
        <taxon>Planctomycetia</taxon>
        <taxon>Pirellulales</taxon>
        <taxon>Pirellulaceae</taxon>
        <taxon>Blastopirellula</taxon>
    </lineage>
</organism>
<gene>
    <name evidence="3" type="ORF">C5Y96_18875</name>
</gene>
<evidence type="ECO:0000256" key="1">
    <source>
        <dbReference type="SAM" id="Phobius"/>
    </source>
</evidence>
<feature type="transmembrane region" description="Helical" evidence="1">
    <location>
        <begin position="77"/>
        <end position="104"/>
    </location>
</feature>